<dbReference type="AlphaFoldDB" id="A0A1B2LVS1"/>
<dbReference type="PANTHER" id="PTHR33420:SF3">
    <property type="entry name" value="FIMBRIAL SUBUNIT ELFA"/>
    <property type="match status" value="1"/>
</dbReference>
<dbReference type="Pfam" id="PF00419">
    <property type="entry name" value="Fimbrial"/>
    <property type="match status" value="1"/>
</dbReference>
<dbReference type="PANTHER" id="PTHR33420">
    <property type="entry name" value="FIMBRIAL SUBUNIT ELFA-RELATED"/>
    <property type="match status" value="1"/>
</dbReference>
<evidence type="ECO:0000256" key="2">
    <source>
        <dbReference type="ARBA" id="ARBA00006671"/>
    </source>
</evidence>
<feature type="domain" description="Fimbrial-type adhesion" evidence="5">
    <location>
        <begin position="216"/>
        <end position="366"/>
    </location>
</feature>
<dbReference type="SUPFAM" id="SSF49401">
    <property type="entry name" value="Bacterial adhesins"/>
    <property type="match status" value="1"/>
</dbReference>
<proteinExistence type="inferred from homology"/>
<dbReference type="InterPro" id="IPR008966">
    <property type="entry name" value="Adhesion_dom_sf"/>
</dbReference>
<dbReference type="EMBL" id="CP016895">
    <property type="protein sequence ID" value="AOA57019.1"/>
    <property type="molecule type" value="Genomic_DNA"/>
</dbReference>
<evidence type="ECO:0000313" key="6">
    <source>
        <dbReference type="EMBL" id="AOA57019.1"/>
    </source>
</evidence>
<dbReference type="InterPro" id="IPR036937">
    <property type="entry name" value="Adhesion_dom_fimbrial_sf"/>
</dbReference>
<evidence type="ECO:0000256" key="3">
    <source>
        <dbReference type="ARBA" id="ARBA00022729"/>
    </source>
</evidence>
<dbReference type="KEGG" id="ala:BFG52_00700"/>
<comment type="subcellular location">
    <subcellularLocation>
        <location evidence="1">Fimbrium</location>
    </subcellularLocation>
</comment>
<dbReference type="Proteomes" id="UP000093391">
    <property type="component" value="Chromosome"/>
</dbReference>
<dbReference type="Gene3D" id="2.60.40.1090">
    <property type="entry name" value="Fimbrial-type adhesion domain"/>
    <property type="match status" value="1"/>
</dbReference>
<dbReference type="InterPro" id="IPR050263">
    <property type="entry name" value="Bact_Fimbrial_Adh_Pro"/>
</dbReference>
<accession>A0A1B2LVS1</accession>
<dbReference type="InterPro" id="IPR000259">
    <property type="entry name" value="Adhesion_dom_fimbrial"/>
</dbReference>
<keyword evidence="7" id="KW-1185">Reference proteome</keyword>
<evidence type="ECO:0000256" key="1">
    <source>
        <dbReference type="ARBA" id="ARBA00004561"/>
    </source>
</evidence>
<reference evidence="6 7" key="1">
    <citation type="submission" date="2016-08" db="EMBL/GenBank/DDBJ databases">
        <authorList>
            <person name="Seilhamer J.J."/>
        </authorList>
    </citation>
    <scope>NUCLEOTIDE SEQUENCE [LARGE SCALE GENOMIC DNA]</scope>
    <source>
        <strain evidence="6 7">BRTC-1</strain>
    </source>
</reference>
<sequence>MLLISVQTYAKCTPNLNPVTFSLGGNNLIINKMLNSSHRQIPKDAQPYPDRYDTVFNSCANIIGQKTNSFFIMEADSSLNPNDSATFSTLSGPRKFLAINANEISIPAGATAPKVYISFAVYDPRPENAGPTAVITELNREYPILKGDGVRTKTIGLVLDKVYLYIIPDQNSIPGEYKISNIRIGHFFTRSYDILGNVIHSSESKKVPVNISPALTFQIKNSTCALDQKNYMVKLDPVLVGEFKGIHQATKVQNQNIILKCPDESQGIGFNATLTDNHPQAEANDFGLLKNQIPTDQGGANVSIVLLNNNNTALPISTGENQKVFSFGALNSSKQVIFPLKIGYQATTLPIRPGQVKAVANINVDYN</sequence>
<protein>
    <recommendedName>
        <fullName evidence="5">Fimbrial-type adhesion domain-containing protein</fullName>
    </recommendedName>
</protein>
<gene>
    <name evidence="6" type="ORF">BFG52_00700</name>
</gene>
<evidence type="ECO:0000313" key="7">
    <source>
        <dbReference type="Proteomes" id="UP000093391"/>
    </source>
</evidence>
<comment type="similarity">
    <text evidence="2">Belongs to the fimbrial protein family.</text>
</comment>
<evidence type="ECO:0000259" key="5">
    <source>
        <dbReference type="Pfam" id="PF00419"/>
    </source>
</evidence>
<dbReference type="GO" id="GO:0043709">
    <property type="term" value="P:cell adhesion involved in single-species biofilm formation"/>
    <property type="evidence" value="ECO:0007669"/>
    <property type="project" value="TreeGrafter"/>
</dbReference>
<dbReference type="STRING" id="1789224.BFG52_00700"/>
<evidence type="ECO:0000256" key="4">
    <source>
        <dbReference type="ARBA" id="ARBA00023263"/>
    </source>
</evidence>
<keyword evidence="4" id="KW-0281">Fimbrium</keyword>
<organism evidence="6 7">
    <name type="scientific">Acinetobacter larvae</name>
    <dbReference type="NCBI Taxonomy" id="1789224"/>
    <lineage>
        <taxon>Bacteria</taxon>
        <taxon>Pseudomonadati</taxon>
        <taxon>Pseudomonadota</taxon>
        <taxon>Gammaproteobacteria</taxon>
        <taxon>Moraxellales</taxon>
        <taxon>Moraxellaceae</taxon>
        <taxon>Acinetobacter</taxon>
    </lineage>
</organism>
<dbReference type="GO" id="GO:0009289">
    <property type="term" value="C:pilus"/>
    <property type="evidence" value="ECO:0007669"/>
    <property type="project" value="UniProtKB-SubCell"/>
</dbReference>
<name>A0A1B2LVS1_9GAMM</name>
<keyword evidence="3" id="KW-0732">Signal</keyword>